<gene>
    <name evidence="2" type="ORF">SNA_30980</name>
</gene>
<dbReference type="PATRIC" id="fig|1240678.4.peg.6630"/>
<name>A0A0D7CFR9_9ACTN</name>
<evidence type="ECO:0000313" key="3">
    <source>
        <dbReference type="Proteomes" id="UP000032458"/>
    </source>
</evidence>
<protein>
    <recommendedName>
        <fullName evidence="4">PE-PGRS family protein</fullName>
    </recommendedName>
</protein>
<dbReference type="EMBL" id="JRKI01000045">
    <property type="protein sequence ID" value="KIZ14886.1"/>
    <property type="molecule type" value="Genomic_DNA"/>
</dbReference>
<reference evidence="2 3" key="1">
    <citation type="submission" date="2014-09" db="EMBL/GenBank/DDBJ databases">
        <title>Draft genome sequence of Streptomyces natalensis ATCC 27448, producer of the antifungal pimaricin.</title>
        <authorList>
            <person name="Mendes M.V."/>
            <person name="Beites T."/>
            <person name="Pires S."/>
            <person name="Santos C.L."/>
            <person name="Moradas-Ferreira P."/>
        </authorList>
    </citation>
    <scope>NUCLEOTIDE SEQUENCE [LARGE SCALE GENOMIC DNA]</scope>
    <source>
        <strain evidence="2 3">ATCC 27448</strain>
    </source>
</reference>
<sequence>MHRWSPLNDRQRALLGRLDAGEELSAQELSDRRSAYALRDRGLLAVRRSRGVLSAEVTEAGKFYLKHGHHPDRPGRTAEEEQTTMSARESQSRPTKVERATEQRGAATTRGIGKGAEKETKGVASYSERPIPVARRAKATQLIERLVAERQVIIHAPDEVQVVEWRRVIDFAKRHGLVPSGKRIEKSRMFNRIRDLQISLLEGPHPNSGQQAPEDAPQVPVPVQLRLPHPVVAALRDDEGWLVMPAEPRRRALRVFQGLAAEAERRGHRVEEHPVPDCHRNRGYSYNGCYEPPKYSRREGELNLIVGEFTYTITIKQESPQAADPQRSEKLMLELGYSGSARRRQWADRKRWVLEDVLGAVLQEVESRAVEDAQRKVDEARAEAERKARWHEAMAAAKEQAVQAQLAHVLSGQAAQWKEAAVLREYCEALERRIAEAAEPDESEVASARKWLAWARSHVEAIDPLLRLPGMPTPREPKPDDLKPYLTGWGPYGPESQSGWGNF</sequence>
<feature type="compositionally biased region" description="Polar residues" evidence="1">
    <location>
        <begin position="83"/>
        <end position="94"/>
    </location>
</feature>
<feature type="region of interest" description="Disordered" evidence="1">
    <location>
        <begin position="468"/>
        <end position="503"/>
    </location>
</feature>
<proteinExistence type="predicted"/>
<evidence type="ECO:0008006" key="4">
    <source>
        <dbReference type="Google" id="ProtNLM"/>
    </source>
</evidence>
<evidence type="ECO:0000256" key="1">
    <source>
        <dbReference type="SAM" id="MobiDB-lite"/>
    </source>
</evidence>
<organism evidence="2 3">
    <name type="scientific">Streptomyces natalensis ATCC 27448</name>
    <dbReference type="NCBI Taxonomy" id="1240678"/>
    <lineage>
        <taxon>Bacteria</taxon>
        <taxon>Bacillati</taxon>
        <taxon>Actinomycetota</taxon>
        <taxon>Actinomycetes</taxon>
        <taxon>Kitasatosporales</taxon>
        <taxon>Streptomycetaceae</taxon>
        <taxon>Streptomyces</taxon>
    </lineage>
</organism>
<feature type="region of interest" description="Disordered" evidence="1">
    <location>
        <begin position="65"/>
        <end position="123"/>
    </location>
</feature>
<keyword evidence="3" id="KW-1185">Reference proteome</keyword>
<accession>A0A0D7CFR9</accession>
<dbReference type="Proteomes" id="UP000032458">
    <property type="component" value="Unassembled WGS sequence"/>
</dbReference>
<dbReference type="AlphaFoldDB" id="A0A0D7CFR9"/>
<evidence type="ECO:0000313" key="2">
    <source>
        <dbReference type="EMBL" id="KIZ14886.1"/>
    </source>
</evidence>
<comment type="caution">
    <text evidence="2">The sequence shown here is derived from an EMBL/GenBank/DDBJ whole genome shotgun (WGS) entry which is preliminary data.</text>
</comment>